<dbReference type="PANTHER" id="PTHR22914">
    <property type="entry name" value="CHITIN SYNTHASE"/>
    <property type="match status" value="1"/>
</dbReference>
<comment type="caution">
    <text evidence="19">The sequence shown here is derived from an EMBL/GenBank/DDBJ whole genome shotgun (WGS) entry which is preliminary data.</text>
</comment>
<dbReference type="OrthoDB" id="26569at2759"/>
<keyword evidence="11 17" id="KW-0472">Membrane</keyword>
<comment type="function">
    <text evidence="14">Polymerizes chitin, a structural polymer of the cell wall and septum, by transferring the sugar moiety of UDP-GlcNAc to the non-reducing end of the growing chitin polymer.</text>
</comment>
<keyword evidence="5" id="KW-1003">Cell membrane</keyword>
<dbReference type="InterPro" id="IPR013616">
    <property type="entry name" value="Chitin_synth_N"/>
</dbReference>
<feature type="transmembrane region" description="Helical" evidence="17">
    <location>
        <begin position="1623"/>
        <end position="1641"/>
    </location>
</feature>
<keyword evidence="7" id="KW-0808">Transferase</keyword>
<dbReference type="Gene3D" id="1.50.10.10">
    <property type="match status" value="1"/>
</dbReference>
<dbReference type="Proteomes" id="UP000310189">
    <property type="component" value="Unassembled WGS sequence"/>
</dbReference>
<evidence type="ECO:0000256" key="4">
    <source>
        <dbReference type="ARBA" id="ARBA00012757"/>
    </source>
</evidence>
<evidence type="ECO:0000313" key="20">
    <source>
        <dbReference type="Proteomes" id="UP000310189"/>
    </source>
</evidence>
<dbReference type="PRINTS" id="PR00744">
    <property type="entry name" value="GLHYDRLASE37"/>
</dbReference>
<dbReference type="InterPro" id="IPR012341">
    <property type="entry name" value="6hp_glycosidase-like_sf"/>
</dbReference>
<keyword evidence="10 17" id="KW-1133">Transmembrane helix</keyword>
<dbReference type="EC" id="2.4.1.16" evidence="3"/>
<dbReference type="InterPro" id="IPR004835">
    <property type="entry name" value="Chitin_synth"/>
</dbReference>
<dbReference type="GO" id="GO:0004100">
    <property type="term" value="F:chitin synthase activity"/>
    <property type="evidence" value="ECO:0007669"/>
    <property type="project" value="UniProtKB-EC"/>
</dbReference>
<keyword evidence="6" id="KW-0328">Glycosyltransferase</keyword>
<proteinExistence type="inferred from homology"/>
<dbReference type="CDD" id="cd04190">
    <property type="entry name" value="Chitin_synth_C"/>
    <property type="match status" value="1"/>
</dbReference>
<feature type="region of interest" description="Disordered" evidence="16">
    <location>
        <begin position="1802"/>
        <end position="1857"/>
    </location>
</feature>
<comment type="similarity">
    <text evidence="2">Belongs to the glycosyl hydrolase 37 family.</text>
</comment>
<feature type="region of interest" description="Disordered" evidence="16">
    <location>
        <begin position="741"/>
        <end position="801"/>
    </location>
</feature>
<dbReference type="InterPro" id="IPR001661">
    <property type="entry name" value="Glyco_hydro_37"/>
</dbReference>
<feature type="compositionally biased region" description="Polar residues" evidence="16">
    <location>
        <begin position="1912"/>
        <end position="1925"/>
    </location>
</feature>
<dbReference type="InterPro" id="IPR008928">
    <property type="entry name" value="6-hairpin_glycosidase_sf"/>
</dbReference>
<evidence type="ECO:0000256" key="10">
    <source>
        <dbReference type="ARBA" id="ARBA00022989"/>
    </source>
</evidence>
<evidence type="ECO:0000256" key="9">
    <source>
        <dbReference type="ARBA" id="ARBA00022801"/>
    </source>
</evidence>
<reference evidence="19 20" key="1">
    <citation type="submission" date="2019-03" db="EMBL/GenBank/DDBJ databases">
        <title>Sequencing 23 genomes of Wallemia ichthyophaga.</title>
        <authorList>
            <person name="Gostincar C."/>
        </authorList>
    </citation>
    <scope>NUCLEOTIDE SEQUENCE [LARGE SCALE GENOMIC DNA]</scope>
    <source>
        <strain evidence="19 20">EXF-5753</strain>
    </source>
</reference>
<dbReference type="InterPro" id="IPR029044">
    <property type="entry name" value="Nucleotide-diphossugar_trans"/>
</dbReference>
<feature type="compositionally biased region" description="Low complexity" evidence="16">
    <location>
        <begin position="1818"/>
        <end position="1829"/>
    </location>
</feature>
<dbReference type="GO" id="GO:0030428">
    <property type="term" value="C:cell septum"/>
    <property type="evidence" value="ECO:0007669"/>
    <property type="project" value="TreeGrafter"/>
</dbReference>
<feature type="transmembrane region" description="Helical" evidence="17">
    <location>
        <begin position="1405"/>
        <end position="1433"/>
    </location>
</feature>
<keyword evidence="9" id="KW-0378">Hydrolase</keyword>
<feature type="compositionally biased region" description="Basic and acidic residues" evidence="16">
    <location>
        <begin position="1694"/>
        <end position="1705"/>
    </location>
</feature>
<dbReference type="GO" id="GO:0005886">
    <property type="term" value="C:plasma membrane"/>
    <property type="evidence" value="ECO:0007669"/>
    <property type="project" value="UniProtKB-SubCell"/>
</dbReference>
<sequence length="2098" mass="234691">MTGNLVTRIAFNPFASLPPFSLPTMTRKLSTALLALAGTLTAQSTTSTATSTPTATVSHIPLSTASLSPALPTFSPLPDDEEPTPQPWCDSPIYCSGDILQSVALAQLYADGKTFVDKPTKFSADEVLNGWSKVNNGDIDNATVGQIEEFVEQYFGPEGSELVEVLLQNFDEHPDFLDNIDDDLVQGFVGTIHTYWTQLVRQVNTTSTCDNDSCDTTLLPLPDTFVVPGGRFRELYYWDTYFSFLGMLRSGLSEQVKETLNNFIDAIDSYGFIPNGFRSYYLNRSQPPFFTLMVEKYVDATNDTDFLSTALPAVEKELIWWQNNRTSSVQSPWSGEWHQVARYNVSNTAPRPESYFTDYETANKDVEYTEDEQKALYAEISSAAESGWDFSSRWSKSPRASEGADDQNAVLRQLNIRQLVPVDLNSILYKVHTAAASLYDKIEDADMSDEHTQRAEDMKRAILDLFWDGGEDALVFKDFNTTSNDYSDTWSLASYFPYWAGIVPDAVAQDSNTAQDAFAGLRFVLDRYNGSLPCTLIESGLQWDAPNAWAPLQYITVKALEALPDSVAGGALRRPDEGGSTYDLVPSTQLGLDDESQAPIQPLYNVSGSASTKDDFANEYERDWRDSLANEIVQRFVSSAFCSWYSTGGSIPDFLDQLPAEKLALYDADPSFTGYMFEKYNMTNLVAAGGGGEYEVVVGFGMSNGVLIDLAADYGHSLERPNCPDIEITERKAPRRQLAPLYSGHRHQHVPLAESDSEDHSSYPMQSTTDLPQYSSHPFNEYESPFQYPRSPPQPHSYGYAPVQESTMMMPEPEAQVYTSEEATHGPNPNPMPAGIQLYDAPYTQPDDPFGDHERMPIQRLNSDVEGQGLLRPATALSGSTHAPSGASPSVNGDDDFDEDTAIRYGGIPQRVPRRYKTTKRVELQNGNLVLDCPVPTRLLDMCHNREGDEFTHMRYTAATCDPSNFDAERYSLRQQLYNPPRRTEIMICLTMYNEDEFLFTRTMHAVVTNIVHLCSRGRSKTWGDEGWKKVVVVIISDGRQKIHSRTLATIAALGAYQDGVAKNVVQGRPVTAHIYEYTSQIDIKPDMKFNEKSKRKVPIQIIFCLKEKNQKKINSHRWFFSAFCESLQPNVCMLLDVGTSPGPRSIYHLWKSFDLNSNTGGACGEIVTFKGKYMSALLNPLVAAQNFEYKMSNILDKPLESIFGYITVLPGAFSAYRWVALQNDENGQGPLEKYFLGEKLHGGDAGIFTANMYLAEDRILCWELVSKRNMQWTLHYVKSAKAFTDVPDRIPELISQRRRWLNGSFFAAIHSVTHFYNIYRSGHTVIRQIWLHIEMLYQFINLVFSWFAIGNYFIVFRVLSESMEQAESKLKALNVILEFLYIALLALSFLQAMGNRPQGNSSKWGYFAAFIGFALITSYMIAAAIYLAVTGIQNVINSHNGSITASDLFGDQVFITIVISITATYGLYFISSILFFEPWHMITSFLQYLMIAPSYINVLNVYAFCNTHDISWGTKGDTKVATDLGVAGDKKQKDSKEIDIALPTDHSDINAAYEDALHTMSHPPPPIKEKEDPATKQADYYASFRTNTVLCWVLSNALLGAAILSSTSAFEVDGEDSSNRTNIYIAIVLYFVAGLSAIRWTTTPATCLHLFISNHHELIFARKDSKTASRGPVVSIDNDEDDGDTRVTTFKLVPERPKTPERKPGFVSTTPSPYSKHGRKRAGTDDLKRSDSKVFKKPKQDLIPNRVSPSKDKKTIPSSASSNGNLYANQYKNNKRDSAELNNKAIQFASPHNRTRILDMMSSPATSKTSTDSTLRGSSTSNGSAGSTLKASSVSSGQGNGREQHKQQQQQQQQQHLFSTQDLNTLPAADDTMLNSDPLTSQIDIETMESLIDLQKLLDKDNNIDRGAEQNLLSDGSGSSTAENQAEEHTTPTKERAPPSQKREAHSTTADGVKNGAPSEGKKSKRAAEDAHRDTNRHTDKDAQPNAQDKALTPAKKDPYALLNKRERIELELRKQRWRMCTFDEWKQDGVEIVQEFERLIMEVRERVTAKVQNLQDFIDRINHGKAMLGDQKRKLQVSRQEINETTKQLILKNKGV</sequence>
<dbReference type="GO" id="GO:0005991">
    <property type="term" value="P:trehalose metabolic process"/>
    <property type="evidence" value="ECO:0007669"/>
    <property type="project" value="InterPro"/>
</dbReference>
<dbReference type="Pfam" id="PF01644">
    <property type="entry name" value="Chitin_synth_1"/>
    <property type="match status" value="1"/>
</dbReference>
<keyword evidence="12" id="KW-0326">Glycosidase</keyword>
<organism evidence="19 20">
    <name type="scientific">Wallemia hederae</name>
    <dbReference type="NCBI Taxonomy" id="1540922"/>
    <lineage>
        <taxon>Eukaryota</taxon>
        <taxon>Fungi</taxon>
        <taxon>Dikarya</taxon>
        <taxon>Basidiomycota</taxon>
        <taxon>Wallemiomycotina</taxon>
        <taxon>Wallemiomycetes</taxon>
        <taxon>Wallemiales</taxon>
        <taxon>Wallemiaceae</taxon>
        <taxon>Wallemia</taxon>
    </lineage>
</organism>
<dbReference type="InterPro" id="IPR018232">
    <property type="entry name" value="Glyco_hydro_37_CS"/>
</dbReference>
<evidence type="ECO:0000256" key="11">
    <source>
        <dbReference type="ARBA" id="ARBA00023136"/>
    </source>
</evidence>
<comment type="subcellular location">
    <subcellularLocation>
        <location evidence="1">Cell membrane</location>
        <topology evidence="1">Multi-pass membrane protein</topology>
    </subcellularLocation>
</comment>
<dbReference type="Pfam" id="PF01204">
    <property type="entry name" value="Trehalase"/>
    <property type="match status" value="2"/>
</dbReference>
<evidence type="ECO:0000256" key="17">
    <source>
        <dbReference type="SAM" id="Phobius"/>
    </source>
</evidence>
<feature type="region of interest" description="Disordered" evidence="16">
    <location>
        <begin position="875"/>
        <end position="901"/>
    </location>
</feature>
<protein>
    <recommendedName>
        <fullName evidence="15">Alpha,alpha-trehalase</fullName>
        <ecNumber evidence="3">2.4.1.16</ecNumber>
        <ecNumber evidence="4">3.2.1.28</ecNumber>
    </recommendedName>
</protein>
<feature type="region of interest" description="Disordered" evidence="16">
    <location>
        <begin position="1909"/>
        <end position="2000"/>
    </location>
</feature>
<keyword evidence="13" id="KW-0961">Cell wall biogenesis/degradation</keyword>
<feature type="transmembrane region" description="Helical" evidence="17">
    <location>
        <begin position="1340"/>
        <end position="1361"/>
    </location>
</feature>
<dbReference type="EC" id="3.2.1.28" evidence="4"/>
<feature type="compositionally biased region" description="Basic and acidic residues" evidence="16">
    <location>
        <begin position="1927"/>
        <end position="1947"/>
    </location>
</feature>
<evidence type="ECO:0000256" key="6">
    <source>
        <dbReference type="ARBA" id="ARBA00022676"/>
    </source>
</evidence>
<dbReference type="SUPFAM" id="SSF48208">
    <property type="entry name" value="Six-hairpin glycosidases"/>
    <property type="match status" value="1"/>
</dbReference>
<feature type="region of interest" description="Disordered" evidence="16">
    <location>
        <begin position="1692"/>
        <end position="1770"/>
    </location>
</feature>
<feature type="compositionally biased region" description="Polar residues" evidence="16">
    <location>
        <begin position="1757"/>
        <end position="1770"/>
    </location>
</feature>
<feature type="transmembrane region" description="Helical" evidence="17">
    <location>
        <begin position="1453"/>
        <end position="1477"/>
    </location>
</feature>
<name>A0A4V4LT72_9BASI</name>
<evidence type="ECO:0000256" key="15">
    <source>
        <dbReference type="ARBA" id="ARBA00030473"/>
    </source>
</evidence>
<accession>A0A4V4LT72</accession>
<feature type="compositionally biased region" description="Basic and acidic residues" evidence="16">
    <location>
        <begin position="1961"/>
        <end position="1984"/>
    </location>
</feature>
<dbReference type="PROSITE" id="PS00927">
    <property type="entry name" value="TREHALASE_1"/>
    <property type="match status" value="1"/>
</dbReference>
<feature type="compositionally biased region" description="Basic and acidic residues" evidence="16">
    <location>
        <begin position="1723"/>
        <end position="1741"/>
    </location>
</feature>
<dbReference type="GO" id="GO:0006031">
    <property type="term" value="P:chitin biosynthetic process"/>
    <property type="evidence" value="ECO:0007669"/>
    <property type="project" value="TreeGrafter"/>
</dbReference>
<evidence type="ECO:0000313" key="19">
    <source>
        <dbReference type="EMBL" id="TIA89233.1"/>
    </source>
</evidence>
<feature type="compositionally biased region" description="Polar residues" evidence="16">
    <location>
        <begin position="763"/>
        <end position="778"/>
    </location>
</feature>
<evidence type="ECO:0000259" key="18">
    <source>
        <dbReference type="Pfam" id="PF08407"/>
    </source>
</evidence>
<dbReference type="GO" id="GO:0071555">
    <property type="term" value="P:cell wall organization"/>
    <property type="evidence" value="ECO:0007669"/>
    <property type="project" value="UniProtKB-KW"/>
</dbReference>
<dbReference type="GO" id="GO:0004555">
    <property type="term" value="F:alpha,alpha-trehalase activity"/>
    <property type="evidence" value="ECO:0007669"/>
    <property type="project" value="UniProtKB-EC"/>
</dbReference>
<keyword evidence="20" id="KW-1185">Reference proteome</keyword>
<feature type="compositionally biased region" description="Polar residues" evidence="16">
    <location>
        <begin position="877"/>
        <end position="891"/>
    </location>
</feature>
<evidence type="ECO:0000256" key="7">
    <source>
        <dbReference type="ARBA" id="ARBA00022679"/>
    </source>
</evidence>
<evidence type="ECO:0000256" key="16">
    <source>
        <dbReference type="SAM" id="MobiDB-lite"/>
    </source>
</evidence>
<evidence type="ECO:0000256" key="12">
    <source>
        <dbReference type="ARBA" id="ARBA00023295"/>
    </source>
</evidence>
<feature type="domain" description="Chitin synthase N-terminal" evidence="18">
    <location>
        <begin position="917"/>
        <end position="985"/>
    </location>
</feature>
<gene>
    <name evidence="19" type="ORF">E3P99_02190</name>
</gene>
<keyword evidence="8 17" id="KW-0812">Transmembrane</keyword>
<feature type="transmembrane region" description="Helical" evidence="17">
    <location>
        <begin position="1373"/>
        <end position="1393"/>
    </location>
</feature>
<evidence type="ECO:0000256" key="5">
    <source>
        <dbReference type="ARBA" id="ARBA00022475"/>
    </source>
</evidence>
<dbReference type="EMBL" id="SPNW01000029">
    <property type="protein sequence ID" value="TIA89233.1"/>
    <property type="molecule type" value="Genomic_DNA"/>
</dbReference>
<evidence type="ECO:0000256" key="2">
    <source>
        <dbReference type="ARBA" id="ARBA00005615"/>
    </source>
</evidence>
<evidence type="ECO:0000256" key="1">
    <source>
        <dbReference type="ARBA" id="ARBA00004651"/>
    </source>
</evidence>
<evidence type="ECO:0000256" key="13">
    <source>
        <dbReference type="ARBA" id="ARBA00023316"/>
    </source>
</evidence>
<dbReference type="PROSITE" id="PS00928">
    <property type="entry name" value="TREHALASE_2"/>
    <property type="match status" value="1"/>
</dbReference>
<dbReference type="SUPFAM" id="SSF53448">
    <property type="entry name" value="Nucleotide-diphospho-sugar transferases"/>
    <property type="match status" value="1"/>
</dbReference>
<evidence type="ECO:0000256" key="14">
    <source>
        <dbReference type="ARBA" id="ARBA00024009"/>
    </source>
</evidence>
<evidence type="ECO:0000256" key="3">
    <source>
        <dbReference type="ARBA" id="ARBA00012543"/>
    </source>
</evidence>
<dbReference type="Pfam" id="PF08407">
    <property type="entry name" value="Chitin_synth_1N"/>
    <property type="match status" value="1"/>
</dbReference>
<evidence type="ECO:0000256" key="8">
    <source>
        <dbReference type="ARBA" id="ARBA00022692"/>
    </source>
</evidence>
<feature type="compositionally biased region" description="Polar residues" evidence="16">
    <location>
        <begin position="1804"/>
        <end position="1817"/>
    </location>
</feature>
<dbReference type="PANTHER" id="PTHR22914:SF9">
    <property type="entry name" value="CHITIN SYNTHASE 1"/>
    <property type="match status" value="1"/>
</dbReference>